<keyword evidence="2" id="KW-1185">Reference proteome</keyword>
<accession>A0A1K2IHG8</accession>
<sequence>MQIMTTFNNEQYEMALADWANCCANYQIIQQLIPTNFVFELTPDQIDWLKNTNDNKNFCTEIGVYSAKLVLILCPLDSNGQKIPVTEHPYSFLAELTNDLTLMEKQEYTVVKNAVLSKELCNIDHNSNMFLPVSNVPTMDQDKALTAIESWRTEGMTWFYMECSEFKGSRIFKRFLVPAEDLTPIKENLSRIVCSFGLKFSDIYQRTLVTLIFISQYQENLENNGSSVQTISNTYDWSQPCPPICNI</sequence>
<gene>
    <name evidence="1" type="ORF">SAMN05216324_10321</name>
</gene>
<reference evidence="2" key="1">
    <citation type="submission" date="2016-10" db="EMBL/GenBank/DDBJ databases">
        <authorList>
            <person name="Varghese N."/>
            <person name="Submissions S."/>
        </authorList>
    </citation>
    <scope>NUCLEOTIDE SEQUENCE [LARGE SCALE GENOMIC DNA]</scope>
    <source>
        <strain evidence="2">SUR2</strain>
    </source>
</reference>
<evidence type="ECO:0000313" key="2">
    <source>
        <dbReference type="Proteomes" id="UP000182034"/>
    </source>
</evidence>
<name>A0A1K2IHG8_9FLAO</name>
<dbReference type="EMBL" id="FPKW01000003">
    <property type="protein sequence ID" value="SFZ91893.1"/>
    <property type="molecule type" value="Genomic_DNA"/>
</dbReference>
<dbReference type="Proteomes" id="UP000182034">
    <property type="component" value="Unassembled WGS sequence"/>
</dbReference>
<dbReference type="STRING" id="1612149.SAMN05216324_10321"/>
<evidence type="ECO:0000313" key="1">
    <source>
        <dbReference type="EMBL" id="SFZ91893.1"/>
    </source>
</evidence>
<organism evidence="1 2">
    <name type="scientific">Chryseobacterium limigenitum</name>
    <dbReference type="NCBI Taxonomy" id="1612149"/>
    <lineage>
        <taxon>Bacteria</taxon>
        <taxon>Pseudomonadati</taxon>
        <taxon>Bacteroidota</taxon>
        <taxon>Flavobacteriia</taxon>
        <taxon>Flavobacteriales</taxon>
        <taxon>Weeksellaceae</taxon>
        <taxon>Chryseobacterium group</taxon>
        <taxon>Chryseobacterium</taxon>
    </lineage>
</organism>
<protein>
    <submittedName>
        <fullName evidence="1">Uncharacterized protein</fullName>
    </submittedName>
</protein>
<dbReference type="AlphaFoldDB" id="A0A1K2IHG8"/>
<proteinExistence type="predicted"/>